<dbReference type="Pfam" id="PF12804">
    <property type="entry name" value="NTP_transf_3"/>
    <property type="match status" value="1"/>
</dbReference>
<evidence type="ECO:0000259" key="1">
    <source>
        <dbReference type="Pfam" id="PF12804"/>
    </source>
</evidence>
<dbReference type="Gene3D" id="3.90.550.10">
    <property type="entry name" value="Spore Coat Polysaccharide Biosynthesis Protein SpsA, Chain A"/>
    <property type="match status" value="1"/>
</dbReference>
<dbReference type="InterPro" id="IPR025877">
    <property type="entry name" value="MobA-like_NTP_Trfase"/>
</dbReference>
<organism evidence="2 3">
    <name type="scientific">Paenibacillus woosongensis</name>
    <dbReference type="NCBI Taxonomy" id="307580"/>
    <lineage>
        <taxon>Bacteria</taxon>
        <taxon>Bacillati</taxon>
        <taxon>Bacillota</taxon>
        <taxon>Bacilli</taxon>
        <taxon>Bacillales</taxon>
        <taxon>Paenibacillaceae</taxon>
        <taxon>Paenibacillus</taxon>
    </lineage>
</organism>
<proteinExistence type="predicted"/>
<dbReference type="Proteomes" id="UP000681290">
    <property type="component" value="Unassembled WGS sequence"/>
</dbReference>
<accession>A0ABQ4MTN9</accession>
<gene>
    <name evidence="2" type="ORF">J15TS10_31110</name>
</gene>
<dbReference type="EMBL" id="BOSM01000005">
    <property type="protein sequence ID" value="GIP59297.1"/>
    <property type="molecule type" value="Genomic_DNA"/>
</dbReference>
<evidence type="ECO:0000313" key="2">
    <source>
        <dbReference type="EMBL" id="GIP59297.1"/>
    </source>
</evidence>
<dbReference type="InterPro" id="IPR029044">
    <property type="entry name" value="Nucleotide-diphossugar_trans"/>
</dbReference>
<dbReference type="SUPFAM" id="SSF53448">
    <property type="entry name" value="Nucleotide-diphospho-sugar transferases"/>
    <property type="match status" value="1"/>
</dbReference>
<name>A0ABQ4MTN9_9BACL</name>
<dbReference type="CDD" id="cd04182">
    <property type="entry name" value="GT_2_like_f"/>
    <property type="match status" value="1"/>
</dbReference>
<dbReference type="PANTHER" id="PTHR43777">
    <property type="entry name" value="MOLYBDENUM COFACTOR CYTIDYLYLTRANSFERASE"/>
    <property type="match status" value="1"/>
</dbReference>
<dbReference type="PANTHER" id="PTHR43777:SF1">
    <property type="entry name" value="MOLYBDENUM COFACTOR CYTIDYLYLTRANSFERASE"/>
    <property type="match status" value="1"/>
</dbReference>
<keyword evidence="3" id="KW-1185">Reference proteome</keyword>
<protein>
    <submittedName>
        <fullName evidence="2">Xanthine dehydrogenase accessory protein PucB</fullName>
    </submittedName>
</protein>
<comment type="caution">
    <text evidence="2">The sequence shown here is derived from an EMBL/GenBank/DDBJ whole genome shotgun (WGS) entry which is preliminary data.</text>
</comment>
<feature type="domain" description="MobA-like NTP transferase" evidence="1">
    <location>
        <begin position="8"/>
        <end position="178"/>
    </location>
</feature>
<sequence length="214" mass="23505">MMGNPIVGIYLAAGHSTRMGSDKLQLPLGSMKLGNYALAAALNSQLDYVVVIRNDAAGDWMDDALYRDPVRRKWSSIYCPEARLGQAHSLRCGVKAALALEAAAAMILLADQPLITDAMINELLAYFKTQQRANSSVGFTAASYEGLPRPPAIFARRMFPQLLELQGDRGARHLIRKEGTGNCLDFSIPDLFMDVDDAEDYRALLDKVAARRKS</sequence>
<evidence type="ECO:0000313" key="3">
    <source>
        <dbReference type="Proteomes" id="UP000681290"/>
    </source>
</evidence>
<reference evidence="2 3" key="1">
    <citation type="submission" date="2021-03" db="EMBL/GenBank/DDBJ databases">
        <title>Antimicrobial resistance genes in bacteria isolated from Japanese honey, and their potential for conferring macrolide and lincosamide resistance in the American foulbrood pathogen Paenibacillus larvae.</title>
        <authorList>
            <person name="Okamoto M."/>
            <person name="Kumagai M."/>
            <person name="Kanamori H."/>
            <person name="Takamatsu D."/>
        </authorList>
    </citation>
    <scope>NUCLEOTIDE SEQUENCE [LARGE SCALE GENOMIC DNA]</scope>
    <source>
        <strain evidence="2 3">J15TS10</strain>
    </source>
</reference>